<feature type="compositionally biased region" description="Basic and acidic residues" evidence="8">
    <location>
        <begin position="234"/>
        <end position="248"/>
    </location>
</feature>
<reference evidence="9 10" key="1">
    <citation type="journal article" date="2014" name="Genome Biol. Evol.">
        <title>The genome of the myxosporean Thelohanellus kitauei shows adaptations to nutrient acquisition within its fish host.</title>
        <authorList>
            <person name="Yang Y."/>
            <person name="Xiong J."/>
            <person name="Zhou Z."/>
            <person name="Huo F."/>
            <person name="Miao W."/>
            <person name="Ran C."/>
            <person name="Liu Y."/>
            <person name="Zhang J."/>
            <person name="Feng J."/>
            <person name="Wang M."/>
            <person name="Wang M."/>
            <person name="Wang L."/>
            <person name="Yao B."/>
        </authorList>
    </citation>
    <scope>NUCLEOTIDE SEQUENCE [LARGE SCALE GENOMIC DNA]</scope>
    <source>
        <strain evidence="9">Wuqing</strain>
    </source>
</reference>
<dbReference type="GO" id="GO:0000398">
    <property type="term" value="P:mRNA splicing, via spliceosome"/>
    <property type="evidence" value="ECO:0007669"/>
    <property type="project" value="UniProtKB-UniRule"/>
</dbReference>
<dbReference type="OMA" id="NVKESYY"/>
<feature type="compositionally biased region" description="Basic residues" evidence="8">
    <location>
        <begin position="249"/>
        <end position="269"/>
    </location>
</feature>
<comment type="subcellular location">
    <subcellularLocation>
        <location evidence="1 7">Nucleus</location>
    </subcellularLocation>
</comment>
<organism evidence="9 10">
    <name type="scientific">Thelohanellus kitauei</name>
    <name type="common">Myxosporean</name>
    <dbReference type="NCBI Taxonomy" id="669202"/>
    <lineage>
        <taxon>Eukaryota</taxon>
        <taxon>Metazoa</taxon>
        <taxon>Cnidaria</taxon>
        <taxon>Myxozoa</taxon>
        <taxon>Myxosporea</taxon>
        <taxon>Bivalvulida</taxon>
        <taxon>Platysporina</taxon>
        <taxon>Myxobolidae</taxon>
        <taxon>Thelohanellus</taxon>
    </lineage>
</organism>
<keyword evidence="4 7" id="KW-0747">Spliceosome</keyword>
<dbReference type="Proteomes" id="UP000031668">
    <property type="component" value="Unassembled WGS sequence"/>
</dbReference>
<dbReference type="InterPro" id="IPR005037">
    <property type="entry name" value="PRP38"/>
</dbReference>
<keyword evidence="3 7" id="KW-0507">mRNA processing</keyword>
<evidence type="ECO:0000256" key="6">
    <source>
        <dbReference type="ARBA" id="ARBA00023242"/>
    </source>
</evidence>
<keyword evidence="5 7" id="KW-0508">mRNA splicing</keyword>
<accession>A0A0C2MT08</accession>
<comment type="function">
    <text evidence="7">Required for pre-mRNA splicing.</text>
</comment>
<proteinExistence type="inferred from homology"/>
<feature type="region of interest" description="Disordered" evidence="8">
    <location>
        <begin position="227"/>
        <end position="295"/>
    </location>
</feature>
<evidence type="ECO:0000256" key="7">
    <source>
        <dbReference type="RuleBase" id="RU367025"/>
    </source>
</evidence>
<dbReference type="Pfam" id="PF03371">
    <property type="entry name" value="PRP38"/>
    <property type="match status" value="1"/>
</dbReference>
<comment type="caution">
    <text evidence="9">The sequence shown here is derived from an EMBL/GenBank/DDBJ whole genome shotgun (WGS) entry which is preliminary data.</text>
</comment>
<dbReference type="AlphaFoldDB" id="A0A0C2MT08"/>
<evidence type="ECO:0000256" key="1">
    <source>
        <dbReference type="ARBA" id="ARBA00004123"/>
    </source>
</evidence>
<comment type="similarity">
    <text evidence="2 7">Belongs to the PRP38 family.</text>
</comment>
<evidence type="ECO:0000256" key="5">
    <source>
        <dbReference type="ARBA" id="ARBA00023187"/>
    </source>
</evidence>
<evidence type="ECO:0000313" key="10">
    <source>
        <dbReference type="Proteomes" id="UP000031668"/>
    </source>
</evidence>
<keyword evidence="10" id="KW-1185">Reference proteome</keyword>
<dbReference type="GO" id="GO:0005681">
    <property type="term" value="C:spliceosomal complex"/>
    <property type="evidence" value="ECO:0007669"/>
    <property type="project" value="UniProtKB-KW"/>
</dbReference>
<evidence type="ECO:0000256" key="2">
    <source>
        <dbReference type="ARBA" id="ARBA00006164"/>
    </source>
</evidence>
<evidence type="ECO:0000256" key="8">
    <source>
        <dbReference type="SAM" id="MobiDB-lite"/>
    </source>
</evidence>
<feature type="compositionally biased region" description="Basic residues" evidence="8">
    <location>
        <begin position="276"/>
        <end position="295"/>
    </location>
</feature>
<keyword evidence="6 7" id="KW-0539">Nucleus</keyword>
<sequence length="295" mass="34460">MRELTDDQHLVDRVCALAVYMAEWNNTRNPNLALTTPVADQPMKTWGNEKTMNINSLLLSNIQSSLYFKGELAQLACIEELIDQIYYKVTHLEPWEKGTRKTSGQFGMCGGVRGVGAGGVVSSAYCILYKIFLIKPTKSQIKLMLNHRDSPYIRGVGFMFIRYCAPPETLWKWFQRYLDDQEEIDPRANGGRPMTIGTMIRNMLTELDWYGTLFPRIPLQIQKQIDSEIDEHDEQSKKDHRDYKESRTEKHKHKSSERKEKTRKRRSRSRSPNSIGRRRHRNHSPVYKRPRSRSP</sequence>
<dbReference type="PANTHER" id="PTHR23142">
    <property type="entry name" value="PRE-MRNA-SPLICING FACTOR 38A-RELATED"/>
    <property type="match status" value="1"/>
</dbReference>
<evidence type="ECO:0000256" key="3">
    <source>
        <dbReference type="ARBA" id="ARBA00022664"/>
    </source>
</evidence>
<dbReference type="OrthoDB" id="3881at2759"/>
<evidence type="ECO:0000313" key="9">
    <source>
        <dbReference type="EMBL" id="KII64837.1"/>
    </source>
</evidence>
<name>A0A0C2MT08_THEKT</name>
<dbReference type="EMBL" id="JWZT01004079">
    <property type="protein sequence ID" value="KII64837.1"/>
    <property type="molecule type" value="Genomic_DNA"/>
</dbReference>
<evidence type="ECO:0000256" key="4">
    <source>
        <dbReference type="ARBA" id="ARBA00022728"/>
    </source>
</evidence>
<protein>
    <recommendedName>
        <fullName evidence="7">Pre-mRNA-splicing factor 38</fullName>
    </recommendedName>
</protein>
<gene>
    <name evidence="9" type="ORF">RF11_03341</name>
</gene>